<comment type="subcellular location">
    <subcellularLocation>
        <location evidence="1">Membrane</location>
        <topology evidence="1">Multi-pass membrane protein</topology>
    </subcellularLocation>
</comment>
<evidence type="ECO:0000256" key="2">
    <source>
        <dbReference type="ARBA" id="ARBA00022692"/>
    </source>
</evidence>
<dbReference type="Proteomes" id="UP000305511">
    <property type="component" value="Unassembled WGS sequence"/>
</dbReference>
<evidence type="ECO:0000256" key="3">
    <source>
        <dbReference type="ARBA" id="ARBA00022989"/>
    </source>
</evidence>
<accession>A0A4U3MR15</accession>
<dbReference type="AlphaFoldDB" id="A0A4U3MR15"/>
<sequence>MDKQQRGIQVIRIWLGVTMLIHGVMKVTSLEDTLAFFAS</sequence>
<evidence type="ECO:0000313" key="6">
    <source>
        <dbReference type="Proteomes" id="UP000305511"/>
    </source>
</evidence>
<organism evidence="5 6">
    <name type="scientific">Enterococcus faecalis</name>
    <name type="common">Streptococcus faecalis</name>
    <dbReference type="NCBI Taxonomy" id="1351"/>
    <lineage>
        <taxon>Bacteria</taxon>
        <taxon>Bacillati</taxon>
        <taxon>Bacillota</taxon>
        <taxon>Bacilli</taxon>
        <taxon>Lactobacillales</taxon>
        <taxon>Enterococcaceae</taxon>
        <taxon>Enterococcus</taxon>
    </lineage>
</organism>
<evidence type="ECO:0000256" key="4">
    <source>
        <dbReference type="ARBA" id="ARBA00023136"/>
    </source>
</evidence>
<dbReference type="RefSeq" id="WP_137273823.1">
    <property type="nucleotide sequence ID" value="NZ_SIYF01000046.1"/>
</dbReference>
<evidence type="ECO:0000313" key="5">
    <source>
        <dbReference type="EMBL" id="TKK91204.1"/>
    </source>
</evidence>
<keyword evidence="3" id="KW-1133">Transmembrane helix</keyword>
<keyword evidence="4" id="KW-0472">Membrane</keyword>
<evidence type="ECO:0000256" key="1">
    <source>
        <dbReference type="ARBA" id="ARBA00004141"/>
    </source>
</evidence>
<protein>
    <submittedName>
        <fullName evidence="5">DoxX family protein</fullName>
    </submittedName>
</protein>
<comment type="caution">
    <text evidence="5">The sequence shown here is derived from an EMBL/GenBank/DDBJ whole genome shotgun (WGS) entry which is preliminary data.</text>
</comment>
<dbReference type="Pfam" id="PF07681">
    <property type="entry name" value="DoxX"/>
    <property type="match status" value="1"/>
</dbReference>
<name>A0A4U3MR15_ENTFL</name>
<reference evidence="5 6" key="1">
    <citation type="submission" date="2019-02" db="EMBL/GenBank/DDBJ databases">
        <title>Bacteria dissemination in different level of health care in South Africa: the effectiveness of infections prevention and control.</title>
        <authorList>
            <person name="Shobo C."/>
            <person name="Amoako D.G."/>
            <person name="Allam M."/>
            <person name="Ismail A."/>
            <person name="Bester L.A."/>
            <person name="Essack S.Y."/>
        </authorList>
    </citation>
    <scope>NUCLEOTIDE SEQUENCE [LARGE SCALE GENOMIC DNA]</scope>
    <source>
        <strain evidence="5 6">2SIL2</strain>
    </source>
</reference>
<feature type="non-terminal residue" evidence="5">
    <location>
        <position position="39"/>
    </location>
</feature>
<dbReference type="EMBL" id="SIYF01000046">
    <property type="protein sequence ID" value="TKK91204.1"/>
    <property type="molecule type" value="Genomic_DNA"/>
</dbReference>
<gene>
    <name evidence="5" type="ORF">EY666_02220</name>
</gene>
<proteinExistence type="predicted"/>
<keyword evidence="2" id="KW-0812">Transmembrane</keyword>
<dbReference type="GO" id="GO:0016020">
    <property type="term" value="C:membrane"/>
    <property type="evidence" value="ECO:0007669"/>
    <property type="project" value="UniProtKB-SubCell"/>
</dbReference>
<dbReference type="InterPro" id="IPR032808">
    <property type="entry name" value="DoxX"/>
</dbReference>